<evidence type="ECO:0000313" key="11">
    <source>
        <dbReference type="Proteomes" id="UP000650467"/>
    </source>
</evidence>
<evidence type="ECO:0000256" key="8">
    <source>
        <dbReference type="RuleBase" id="RU366017"/>
    </source>
</evidence>
<dbReference type="Pfam" id="PF01697">
    <property type="entry name" value="Glyco_transf_92"/>
    <property type="match status" value="1"/>
</dbReference>
<evidence type="ECO:0000256" key="2">
    <source>
        <dbReference type="ARBA" id="ARBA00007647"/>
    </source>
</evidence>
<gene>
    <name evidence="10" type="ORF">HXX76_011509</name>
</gene>
<dbReference type="GO" id="GO:0016757">
    <property type="term" value="F:glycosyltransferase activity"/>
    <property type="evidence" value="ECO:0007669"/>
    <property type="project" value="UniProtKB-UniRule"/>
</dbReference>
<reference evidence="10" key="1">
    <citation type="journal article" date="2020" name="bioRxiv">
        <title>Comparative genomics of Chlamydomonas.</title>
        <authorList>
            <person name="Craig R.J."/>
            <person name="Hasan A.R."/>
            <person name="Ness R.W."/>
            <person name="Keightley P.D."/>
        </authorList>
    </citation>
    <scope>NUCLEOTIDE SEQUENCE</scope>
    <source>
        <strain evidence="10">SAG 7.73</strain>
    </source>
</reference>
<proteinExistence type="inferred from homology"/>
<name>A0A835SV41_CHLIN</name>
<dbReference type="GO" id="GO:0005737">
    <property type="term" value="C:cytoplasm"/>
    <property type="evidence" value="ECO:0007669"/>
    <property type="project" value="TreeGrafter"/>
</dbReference>
<evidence type="ECO:0000256" key="7">
    <source>
        <dbReference type="ARBA" id="ARBA00023136"/>
    </source>
</evidence>
<dbReference type="InterPro" id="IPR008166">
    <property type="entry name" value="Glyco_transf_92"/>
</dbReference>
<keyword evidence="5" id="KW-0812">Transmembrane</keyword>
<evidence type="ECO:0000256" key="1">
    <source>
        <dbReference type="ARBA" id="ARBA00004167"/>
    </source>
</evidence>
<organism evidence="10 11">
    <name type="scientific">Chlamydomonas incerta</name>
    <dbReference type="NCBI Taxonomy" id="51695"/>
    <lineage>
        <taxon>Eukaryota</taxon>
        <taxon>Viridiplantae</taxon>
        <taxon>Chlorophyta</taxon>
        <taxon>core chlorophytes</taxon>
        <taxon>Chlorophyceae</taxon>
        <taxon>CS clade</taxon>
        <taxon>Chlamydomonadales</taxon>
        <taxon>Chlamydomonadaceae</taxon>
        <taxon>Chlamydomonas</taxon>
    </lineage>
</organism>
<keyword evidence="6" id="KW-1133">Transmembrane helix</keyword>
<evidence type="ECO:0000256" key="4">
    <source>
        <dbReference type="ARBA" id="ARBA00022679"/>
    </source>
</evidence>
<comment type="similarity">
    <text evidence="2 8">Belongs to the glycosyltransferase 92 family.</text>
</comment>
<feature type="region of interest" description="Disordered" evidence="9">
    <location>
        <begin position="305"/>
        <end position="327"/>
    </location>
</feature>
<dbReference type="PANTHER" id="PTHR21461:SF69">
    <property type="entry name" value="GLYCOSYLTRANSFERASE FAMILY 92 PROTEIN"/>
    <property type="match status" value="1"/>
</dbReference>
<dbReference type="OrthoDB" id="2526284at2759"/>
<sequence>MAAAASGNGDDGGYSALCAVGRNENRYVREWVDYHKCLGFSRIYLYDHGSSVPMSSELGPHLDSGFLHYVNFSAAHRKFQEGYTSDLERFMSTVQGQAYKHCVDTWGPRHTFIGFIDLDEFLVLYDPGLSSVNDLLRDYEQFPGLSVYWVLLGSSGHVARPQAPVVESYTACTPHDHKFNTQFKTFVNTRFKPTMYSPHRAVFNATSPDGMEPYMVNEHRQRIARGRNKNSTHARGAVFHYVTKSLEDFSEKMNRGGGAGVTRPKYYFTLMDRYSKATCDGALATRARFCGVPVPAEVQAKLVKAAAGGKTGRGRAGPKRKAKPAPS</sequence>
<comment type="subcellular location">
    <subcellularLocation>
        <location evidence="1">Membrane</location>
        <topology evidence="1">Single-pass membrane protein</topology>
    </subcellularLocation>
</comment>
<feature type="compositionally biased region" description="Basic residues" evidence="9">
    <location>
        <begin position="312"/>
        <end position="327"/>
    </location>
</feature>
<keyword evidence="3 8" id="KW-0328">Glycosyltransferase</keyword>
<evidence type="ECO:0000256" key="6">
    <source>
        <dbReference type="ARBA" id="ARBA00022989"/>
    </source>
</evidence>
<dbReference type="EC" id="2.4.1.-" evidence="8"/>
<evidence type="ECO:0000256" key="3">
    <source>
        <dbReference type="ARBA" id="ARBA00022676"/>
    </source>
</evidence>
<protein>
    <recommendedName>
        <fullName evidence="8">Glycosyltransferase family 92 protein</fullName>
        <ecNumber evidence="8">2.4.1.-</ecNumber>
    </recommendedName>
</protein>
<keyword evidence="7" id="KW-0472">Membrane</keyword>
<evidence type="ECO:0000256" key="5">
    <source>
        <dbReference type="ARBA" id="ARBA00022692"/>
    </source>
</evidence>
<dbReference type="AlphaFoldDB" id="A0A835SV41"/>
<comment type="caution">
    <text evidence="10">The sequence shown here is derived from an EMBL/GenBank/DDBJ whole genome shotgun (WGS) entry which is preliminary data.</text>
</comment>
<dbReference type="PANTHER" id="PTHR21461">
    <property type="entry name" value="GLYCOSYLTRANSFERASE FAMILY 92 PROTEIN"/>
    <property type="match status" value="1"/>
</dbReference>
<keyword evidence="4 8" id="KW-0808">Transferase</keyword>
<evidence type="ECO:0000256" key="9">
    <source>
        <dbReference type="SAM" id="MobiDB-lite"/>
    </source>
</evidence>
<dbReference type="EMBL" id="JAEHOC010000033">
    <property type="protein sequence ID" value="KAG2428809.1"/>
    <property type="molecule type" value="Genomic_DNA"/>
</dbReference>
<evidence type="ECO:0000313" key="10">
    <source>
        <dbReference type="EMBL" id="KAG2428809.1"/>
    </source>
</evidence>
<keyword evidence="11" id="KW-1185">Reference proteome</keyword>
<dbReference type="Proteomes" id="UP000650467">
    <property type="component" value="Unassembled WGS sequence"/>
</dbReference>
<accession>A0A835SV41</accession>
<dbReference type="GO" id="GO:0016020">
    <property type="term" value="C:membrane"/>
    <property type="evidence" value="ECO:0007669"/>
    <property type="project" value="UniProtKB-SubCell"/>
</dbReference>